<dbReference type="CDD" id="cd00090">
    <property type="entry name" value="HTH_ARSR"/>
    <property type="match status" value="1"/>
</dbReference>
<dbReference type="Proteomes" id="UP001596368">
    <property type="component" value="Unassembled WGS sequence"/>
</dbReference>
<name>A0ABD5XXC9_9EURY</name>
<protein>
    <submittedName>
        <fullName evidence="2">ArsR/SmtB family transcription factor</fullName>
    </submittedName>
</protein>
<dbReference type="EMBL" id="JBHSZG010000008">
    <property type="protein sequence ID" value="MFC7138041.1"/>
    <property type="molecule type" value="Genomic_DNA"/>
</dbReference>
<dbReference type="AlphaFoldDB" id="A0ABD5XXC9"/>
<reference evidence="2 3" key="1">
    <citation type="journal article" date="2019" name="Int. J. Syst. Evol. Microbiol.">
        <title>The Global Catalogue of Microorganisms (GCM) 10K type strain sequencing project: providing services to taxonomists for standard genome sequencing and annotation.</title>
        <authorList>
            <consortium name="The Broad Institute Genomics Platform"/>
            <consortium name="The Broad Institute Genome Sequencing Center for Infectious Disease"/>
            <person name="Wu L."/>
            <person name="Ma J."/>
        </authorList>
    </citation>
    <scope>NUCLEOTIDE SEQUENCE [LARGE SCALE GENOMIC DNA]</scope>
    <source>
        <strain evidence="2 3">DT92</strain>
    </source>
</reference>
<evidence type="ECO:0000313" key="2">
    <source>
        <dbReference type="EMBL" id="MFC7138041.1"/>
    </source>
</evidence>
<proteinExistence type="predicted"/>
<accession>A0ABD5XXC9</accession>
<dbReference type="Pfam" id="PF12840">
    <property type="entry name" value="HTH_20"/>
    <property type="match status" value="1"/>
</dbReference>
<dbReference type="InterPro" id="IPR036388">
    <property type="entry name" value="WH-like_DNA-bd_sf"/>
</dbReference>
<evidence type="ECO:0000256" key="1">
    <source>
        <dbReference type="SAM" id="MobiDB-lite"/>
    </source>
</evidence>
<sequence length="116" mass="13168">MDDADSLASVAEVLADPYARAILAAASEERVDAATLAERLDADPSTVYRRLERLEAHGLVTSRVQPRSDGHHYQVYRTRLRRVTVDLEDGEYRVSVEREEPTDPADRLTDLFEEIR</sequence>
<comment type="caution">
    <text evidence="2">The sequence shown here is derived from an EMBL/GenBank/DDBJ whole genome shotgun (WGS) entry which is preliminary data.</text>
</comment>
<feature type="region of interest" description="Disordered" evidence="1">
    <location>
        <begin position="94"/>
        <end position="116"/>
    </location>
</feature>
<dbReference type="SUPFAM" id="SSF46785">
    <property type="entry name" value="Winged helix' DNA-binding domain"/>
    <property type="match status" value="1"/>
</dbReference>
<dbReference type="InterPro" id="IPR011991">
    <property type="entry name" value="ArsR-like_HTH"/>
</dbReference>
<dbReference type="InterPro" id="IPR036390">
    <property type="entry name" value="WH_DNA-bd_sf"/>
</dbReference>
<evidence type="ECO:0000313" key="3">
    <source>
        <dbReference type="Proteomes" id="UP001596368"/>
    </source>
</evidence>
<gene>
    <name evidence="2" type="ORF">ACFQRB_19395</name>
</gene>
<dbReference type="Gene3D" id="1.10.10.10">
    <property type="entry name" value="Winged helix-like DNA-binding domain superfamily/Winged helix DNA-binding domain"/>
    <property type="match status" value="1"/>
</dbReference>
<organism evidence="2 3">
    <name type="scientific">Halobaculum litoreum</name>
    <dbReference type="NCBI Taxonomy" id="3031998"/>
    <lineage>
        <taxon>Archaea</taxon>
        <taxon>Methanobacteriati</taxon>
        <taxon>Methanobacteriota</taxon>
        <taxon>Stenosarchaea group</taxon>
        <taxon>Halobacteria</taxon>
        <taxon>Halobacteriales</taxon>
        <taxon>Haloferacaceae</taxon>
        <taxon>Halobaculum</taxon>
    </lineage>
</organism>
<keyword evidence="3" id="KW-1185">Reference proteome</keyword>